<dbReference type="EMBL" id="FNNZ01000010">
    <property type="protein sequence ID" value="SDW91546.1"/>
    <property type="molecule type" value="Genomic_DNA"/>
</dbReference>
<dbReference type="InterPro" id="IPR002751">
    <property type="entry name" value="CbiM/NikMN"/>
</dbReference>
<dbReference type="RefSeq" id="WP_093032375.1">
    <property type="nucleotide sequence ID" value="NZ_FNNZ01000010.1"/>
</dbReference>
<keyword evidence="2" id="KW-0813">Transport</keyword>
<organism evidence="8 9">
    <name type="scientific">Thiocapsa roseopersicina</name>
    <dbReference type="NCBI Taxonomy" id="1058"/>
    <lineage>
        <taxon>Bacteria</taxon>
        <taxon>Pseudomonadati</taxon>
        <taxon>Pseudomonadota</taxon>
        <taxon>Gammaproteobacteria</taxon>
        <taxon>Chromatiales</taxon>
        <taxon>Chromatiaceae</taxon>
        <taxon>Thiocapsa</taxon>
    </lineage>
</organism>
<evidence type="ECO:0000256" key="5">
    <source>
        <dbReference type="ARBA" id="ARBA00022989"/>
    </source>
</evidence>
<feature type="transmembrane region" description="Helical" evidence="7">
    <location>
        <begin position="70"/>
        <end position="97"/>
    </location>
</feature>
<dbReference type="Gene3D" id="1.10.1760.20">
    <property type="match status" value="1"/>
</dbReference>
<feature type="transmembrane region" description="Helical" evidence="7">
    <location>
        <begin position="12"/>
        <end position="30"/>
    </location>
</feature>
<evidence type="ECO:0000256" key="2">
    <source>
        <dbReference type="ARBA" id="ARBA00022448"/>
    </source>
</evidence>
<feature type="transmembrane region" description="Helical" evidence="7">
    <location>
        <begin position="182"/>
        <end position="204"/>
    </location>
</feature>
<keyword evidence="4 7" id="KW-0812">Transmembrane</keyword>
<keyword evidence="9" id="KW-1185">Reference proteome</keyword>
<feature type="transmembrane region" description="Helical" evidence="7">
    <location>
        <begin position="109"/>
        <end position="131"/>
    </location>
</feature>
<feature type="transmembrane region" description="Helical" evidence="7">
    <location>
        <begin position="42"/>
        <end position="58"/>
    </location>
</feature>
<evidence type="ECO:0000256" key="7">
    <source>
        <dbReference type="SAM" id="Phobius"/>
    </source>
</evidence>
<dbReference type="AlphaFoldDB" id="A0A1H2XFL3"/>
<keyword evidence="6 7" id="KW-0472">Membrane</keyword>
<accession>A0A1H2XFL3</accession>
<sequence>MTIDGTLFSPALLWVMNLLFAAILLLALRLTPWRKFRDMEQLNVFLGAVVALLVLWHMDVQVQSGLSFHLLGVTAVTLMFGWSLAVIGAALALLGVVLNAGTGWDGFALNALLTGVVPATLTQVALILIRWYLPKQFFVYVLVNGFLTAGLVGALTGYLAAWLLVFSGAYSFADLSETVLPFFPLMFMPEAFLNGWILVVLVAFKPQWVYSFSDEQYLNGK</sequence>
<gene>
    <name evidence="8" type="ORF">SAMN05421783_110173</name>
</gene>
<evidence type="ECO:0000256" key="4">
    <source>
        <dbReference type="ARBA" id="ARBA00022692"/>
    </source>
</evidence>
<dbReference type="Proteomes" id="UP000198816">
    <property type="component" value="Unassembled WGS sequence"/>
</dbReference>
<protein>
    <submittedName>
        <fullName evidence="8">Uncharacterized membrane protein</fullName>
    </submittedName>
</protein>
<evidence type="ECO:0000256" key="1">
    <source>
        <dbReference type="ARBA" id="ARBA00004651"/>
    </source>
</evidence>
<reference evidence="9" key="1">
    <citation type="submission" date="2016-10" db="EMBL/GenBank/DDBJ databases">
        <authorList>
            <person name="Varghese N."/>
            <person name="Submissions S."/>
        </authorList>
    </citation>
    <scope>NUCLEOTIDE SEQUENCE [LARGE SCALE GENOMIC DNA]</scope>
    <source>
        <strain evidence="9">DSM 217</strain>
    </source>
</reference>
<dbReference type="STRING" id="1058.SAMN05421783_110173"/>
<dbReference type="OrthoDB" id="5297929at2"/>
<evidence type="ECO:0000256" key="6">
    <source>
        <dbReference type="ARBA" id="ARBA00023136"/>
    </source>
</evidence>
<evidence type="ECO:0000256" key="3">
    <source>
        <dbReference type="ARBA" id="ARBA00022475"/>
    </source>
</evidence>
<evidence type="ECO:0000313" key="8">
    <source>
        <dbReference type="EMBL" id="SDW91546.1"/>
    </source>
</evidence>
<name>A0A1H2XFL3_THIRO</name>
<keyword evidence="5 7" id="KW-1133">Transmembrane helix</keyword>
<dbReference type="Pfam" id="PF01891">
    <property type="entry name" value="CbiM"/>
    <property type="match status" value="1"/>
</dbReference>
<proteinExistence type="predicted"/>
<comment type="subcellular location">
    <subcellularLocation>
        <location evidence="1">Cell membrane</location>
        <topology evidence="1">Multi-pass membrane protein</topology>
    </subcellularLocation>
</comment>
<evidence type="ECO:0000313" key="9">
    <source>
        <dbReference type="Proteomes" id="UP000198816"/>
    </source>
</evidence>
<dbReference type="GO" id="GO:0000041">
    <property type="term" value="P:transition metal ion transport"/>
    <property type="evidence" value="ECO:0007669"/>
    <property type="project" value="InterPro"/>
</dbReference>
<feature type="transmembrane region" description="Helical" evidence="7">
    <location>
        <begin position="137"/>
        <end position="170"/>
    </location>
</feature>
<keyword evidence="3" id="KW-1003">Cell membrane</keyword>
<dbReference type="GO" id="GO:0005886">
    <property type="term" value="C:plasma membrane"/>
    <property type="evidence" value="ECO:0007669"/>
    <property type="project" value="UniProtKB-SubCell"/>
</dbReference>